<evidence type="ECO:0000313" key="2">
    <source>
        <dbReference type="Proteomes" id="UP000824120"/>
    </source>
</evidence>
<keyword evidence="2" id="KW-1185">Reference proteome</keyword>
<evidence type="ECO:0000313" key="1">
    <source>
        <dbReference type="EMBL" id="KAG5581440.1"/>
    </source>
</evidence>
<comment type="caution">
    <text evidence="1">The sequence shown here is derived from an EMBL/GenBank/DDBJ whole genome shotgun (WGS) entry which is preliminary data.</text>
</comment>
<protein>
    <submittedName>
        <fullName evidence="1">Uncharacterized protein</fullName>
    </submittedName>
</protein>
<organism evidence="1 2">
    <name type="scientific">Solanum commersonii</name>
    <name type="common">Commerson's wild potato</name>
    <name type="synonym">Commerson's nightshade</name>
    <dbReference type="NCBI Taxonomy" id="4109"/>
    <lineage>
        <taxon>Eukaryota</taxon>
        <taxon>Viridiplantae</taxon>
        <taxon>Streptophyta</taxon>
        <taxon>Embryophyta</taxon>
        <taxon>Tracheophyta</taxon>
        <taxon>Spermatophyta</taxon>
        <taxon>Magnoliopsida</taxon>
        <taxon>eudicotyledons</taxon>
        <taxon>Gunneridae</taxon>
        <taxon>Pentapetalae</taxon>
        <taxon>asterids</taxon>
        <taxon>lamiids</taxon>
        <taxon>Solanales</taxon>
        <taxon>Solanaceae</taxon>
        <taxon>Solanoideae</taxon>
        <taxon>Solaneae</taxon>
        <taxon>Solanum</taxon>
    </lineage>
</organism>
<dbReference type="Proteomes" id="UP000824120">
    <property type="component" value="Chromosome 10"/>
</dbReference>
<sequence>MQHEPCPQEEVGAWNVADDVILQVLHLVAFFPVLPGDPHSYFLPLEYASWRSQVRTTYVDTLLSCCDQGDCRRRLSYSL</sequence>
<gene>
    <name evidence="1" type="ORF">H5410_052067</name>
</gene>
<reference evidence="1 2" key="1">
    <citation type="submission" date="2020-09" db="EMBL/GenBank/DDBJ databases">
        <title>De no assembly of potato wild relative species, Solanum commersonii.</title>
        <authorList>
            <person name="Cho K."/>
        </authorList>
    </citation>
    <scope>NUCLEOTIDE SEQUENCE [LARGE SCALE GENOMIC DNA]</scope>
    <source>
        <strain evidence="1">LZ3.2</strain>
        <tissue evidence="1">Leaf</tissue>
    </source>
</reference>
<accession>A0A9J5X2Y6</accession>
<proteinExistence type="predicted"/>
<dbReference type="AlphaFoldDB" id="A0A9J5X2Y6"/>
<name>A0A9J5X2Y6_SOLCO</name>
<dbReference type="EMBL" id="JACXVP010000010">
    <property type="protein sequence ID" value="KAG5581440.1"/>
    <property type="molecule type" value="Genomic_DNA"/>
</dbReference>